<dbReference type="InterPro" id="IPR001841">
    <property type="entry name" value="Znf_RING"/>
</dbReference>
<organism evidence="7 8">
    <name type="scientific">Saccoglossus kowalevskii</name>
    <name type="common">Acorn worm</name>
    <dbReference type="NCBI Taxonomy" id="10224"/>
    <lineage>
        <taxon>Eukaryota</taxon>
        <taxon>Metazoa</taxon>
        <taxon>Hemichordata</taxon>
        <taxon>Enteropneusta</taxon>
        <taxon>Harrimaniidae</taxon>
        <taxon>Saccoglossus</taxon>
    </lineage>
</organism>
<feature type="transmembrane region" description="Helical" evidence="5">
    <location>
        <begin position="139"/>
        <end position="162"/>
    </location>
</feature>
<dbReference type="InterPro" id="IPR017907">
    <property type="entry name" value="Znf_RING_CS"/>
</dbReference>
<evidence type="ECO:0000256" key="4">
    <source>
        <dbReference type="PROSITE-ProRule" id="PRU00175"/>
    </source>
</evidence>
<dbReference type="PANTHER" id="PTHR25462:SF296">
    <property type="entry name" value="MEIOTIC P26, ISOFORM F"/>
    <property type="match status" value="1"/>
</dbReference>
<reference evidence="8" key="1">
    <citation type="submission" date="2025-08" db="UniProtKB">
        <authorList>
            <consortium name="RefSeq"/>
        </authorList>
    </citation>
    <scope>IDENTIFICATION</scope>
    <source>
        <tissue evidence="8">Testes</tissue>
    </source>
</reference>
<dbReference type="SMART" id="SM00184">
    <property type="entry name" value="RING"/>
    <property type="match status" value="1"/>
</dbReference>
<evidence type="ECO:0000313" key="8">
    <source>
        <dbReference type="RefSeq" id="XP_002735294.1"/>
    </source>
</evidence>
<evidence type="ECO:0000256" key="2">
    <source>
        <dbReference type="ARBA" id="ARBA00022771"/>
    </source>
</evidence>
<evidence type="ECO:0000256" key="5">
    <source>
        <dbReference type="SAM" id="Phobius"/>
    </source>
</evidence>
<evidence type="ECO:0000256" key="1">
    <source>
        <dbReference type="ARBA" id="ARBA00022723"/>
    </source>
</evidence>
<keyword evidence="5" id="KW-0472">Membrane</keyword>
<gene>
    <name evidence="8" type="primary">LOC100370213</name>
</gene>
<dbReference type="GeneID" id="100370213"/>
<dbReference type="InterPro" id="IPR013083">
    <property type="entry name" value="Znf_RING/FYVE/PHD"/>
</dbReference>
<keyword evidence="7" id="KW-1185">Reference proteome</keyword>
<proteinExistence type="predicted"/>
<accession>A0ABM0GQV1</accession>
<keyword evidence="5" id="KW-0812">Transmembrane</keyword>
<keyword evidence="1" id="KW-0479">Metal-binding</keyword>
<keyword evidence="3" id="KW-0862">Zinc</keyword>
<dbReference type="InterPro" id="IPR018957">
    <property type="entry name" value="Znf_C3HC4_RING-type"/>
</dbReference>
<evidence type="ECO:0000256" key="3">
    <source>
        <dbReference type="ARBA" id="ARBA00022833"/>
    </source>
</evidence>
<dbReference type="SUPFAM" id="SSF57850">
    <property type="entry name" value="RING/U-box"/>
    <property type="match status" value="1"/>
</dbReference>
<dbReference type="Proteomes" id="UP000694865">
    <property type="component" value="Unplaced"/>
</dbReference>
<evidence type="ECO:0000259" key="6">
    <source>
        <dbReference type="PROSITE" id="PS50089"/>
    </source>
</evidence>
<keyword evidence="2 4" id="KW-0863">Zinc-finger</keyword>
<dbReference type="PROSITE" id="PS00518">
    <property type="entry name" value="ZF_RING_1"/>
    <property type="match status" value="1"/>
</dbReference>
<evidence type="ECO:0000313" key="7">
    <source>
        <dbReference type="Proteomes" id="UP000694865"/>
    </source>
</evidence>
<feature type="transmembrane region" description="Helical" evidence="5">
    <location>
        <begin position="194"/>
        <end position="213"/>
    </location>
</feature>
<dbReference type="InterPro" id="IPR047153">
    <property type="entry name" value="TRIM45/56/19-like"/>
</dbReference>
<dbReference type="PANTHER" id="PTHR25462">
    <property type="entry name" value="BONUS, ISOFORM C-RELATED"/>
    <property type="match status" value="1"/>
</dbReference>
<dbReference type="Pfam" id="PF00097">
    <property type="entry name" value="zf-C3HC4"/>
    <property type="match status" value="1"/>
</dbReference>
<dbReference type="Gene3D" id="3.30.40.10">
    <property type="entry name" value="Zinc/RING finger domain, C3HC4 (zinc finger)"/>
    <property type="match status" value="1"/>
</dbReference>
<sequence length="227" mass="25713">MATIIPSTLERIDEQFLTCTICLERYKHARVLPCQHTFCEKCLTSWVKQHGGLNCAVCRQPWQAWASNIQQLPPSLLINGIVRLLEERDLKRVNRISVGKLVRRKLPTACLPWYDYLDYKQVGTVGLDVTWLDLIQISLLIFGIGALICILLILTVCLLMLFGSLMLKLFAIILNFLTETTNFCWTVSTLIFNLALSVTLGMGTVWMVLFVVLNIKKSIRQLVNAAG</sequence>
<protein>
    <submittedName>
        <fullName evidence="8">Uncharacterized protein LOC100370213</fullName>
    </submittedName>
</protein>
<name>A0ABM0GQV1_SACKO</name>
<keyword evidence="5" id="KW-1133">Transmembrane helix</keyword>
<dbReference type="RefSeq" id="XP_002735294.1">
    <property type="nucleotide sequence ID" value="XM_002735248.1"/>
</dbReference>
<dbReference type="PROSITE" id="PS50089">
    <property type="entry name" value="ZF_RING_2"/>
    <property type="match status" value="1"/>
</dbReference>
<feature type="domain" description="RING-type" evidence="6">
    <location>
        <begin position="19"/>
        <end position="59"/>
    </location>
</feature>